<dbReference type="EMBL" id="CAUYUJ010016212">
    <property type="protein sequence ID" value="CAK0862945.1"/>
    <property type="molecule type" value="Genomic_DNA"/>
</dbReference>
<reference evidence="1" key="1">
    <citation type="submission" date="2023-10" db="EMBL/GenBank/DDBJ databases">
        <authorList>
            <person name="Chen Y."/>
            <person name="Shah S."/>
            <person name="Dougan E. K."/>
            <person name="Thang M."/>
            <person name="Chan C."/>
        </authorList>
    </citation>
    <scope>NUCLEOTIDE SEQUENCE [LARGE SCALE GENOMIC DNA]</scope>
</reference>
<keyword evidence="2" id="KW-1185">Reference proteome</keyword>
<protein>
    <submittedName>
        <fullName evidence="1">Uncharacterized protein</fullName>
    </submittedName>
</protein>
<proteinExistence type="predicted"/>
<gene>
    <name evidence="1" type="ORF">PCOR1329_LOCUS51243</name>
</gene>
<accession>A0ABN9USC4</accession>
<evidence type="ECO:0000313" key="1">
    <source>
        <dbReference type="EMBL" id="CAK0862945.1"/>
    </source>
</evidence>
<sequence>VVSDDPMKAVLEGERSICRCEVGEQCGLLVEVPLAVYVYQQTVDEVEQIDFVYVAGHKADVPDDAKTFAGASEPRGGRRSRRRVSSSWRVLKVHKKFQCPVPLEWDVYRGGRKYIPRWDDVRSGPEFTDVK</sequence>
<feature type="non-terminal residue" evidence="1">
    <location>
        <position position="1"/>
    </location>
</feature>
<dbReference type="Proteomes" id="UP001189429">
    <property type="component" value="Unassembled WGS sequence"/>
</dbReference>
<name>A0ABN9USC4_9DINO</name>
<evidence type="ECO:0000313" key="2">
    <source>
        <dbReference type="Proteomes" id="UP001189429"/>
    </source>
</evidence>
<organism evidence="1 2">
    <name type="scientific">Prorocentrum cordatum</name>
    <dbReference type="NCBI Taxonomy" id="2364126"/>
    <lineage>
        <taxon>Eukaryota</taxon>
        <taxon>Sar</taxon>
        <taxon>Alveolata</taxon>
        <taxon>Dinophyceae</taxon>
        <taxon>Prorocentrales</taxon>
        <taxon>Prorocentraceae</taxon>
        <taxon>Prorocentrum</taxon>
    </lineage>
</organism>
<comment type="caution">
    <text evidence="1">The sequence shown here is derived from an EMBL/GenBank/DDBJ whole genome shotgun (WGS) entry which is preliminary data.</text>
</comment>